<accession>A0A0P9TH60</accession>
<proteinExistence type="predicted"/>
<dbReference type="Proteomes" id="UP000050346">
    <property type="component" value="Unassembled WGS sequence"/>
</dbReference>
<gene>
    <name evidence="3" type="ORF">ALO71_01110</name>
</gene>
<organism evidence="3 4">
    <name type="scientific">Pseudomonas amygdali pv. dendropanacis</name>
    <dbReference type="NCBI Taxonomy" id="235272"/>
    <lineage>
        <taxon>Bacteria</taxon>
        <taxon>Pseudomonadati</taxon>
        <taxon>Pseudomonadota</taxon>
        <taxon>Gammaproteobacteria</taxon>
        <taxon>Pseudomonadales</taxon>
        <taxon>Pseudomonadaceae</taxon>
        <taxon>Pseudomonas</taxon>
        <taxon>Pseudomonas amygdali</taxon>
    </lineage>
</organism>
<name>A0A0P9TH60_PSEA0</name>
<evidence type="ECO:0000256" key="2">
    <source>
        <dbReference type="SAM" id="Phobius"/>
    </source>
</evidence>
<evidence type="ECO:0000256" key="1">
    <source>
        <dbReference type="ARBA" id="ARBA00022448"/>
    </source>
</evidence>
<dbReference type="RefSeq" id="WP_044324644.1">
    <property type="nucleotide sequence ID" value="NZ_JYHG01000076.1"/>
</dbReference>
<feature type="transmembrane region" description="Helical" evidence="2">
    <location>
        <begin position="83"/>
        <end position="106"/>
    </location>
</feature>
<feature type="transmembrane region" description="Helical" evidence="2">
    <location>
        <begin position="275"/>
        <end position="294"/>
    </location>
</feature>
<dbReference type="Pfam" id="PF01554">
    <property type="entry name" value="MatE"/>
    <property type="match status" value="2"/>
</dbReference>
<sequence>MIKNLLALGLPISLMQFGSASMNIMNTVFVSMYSAEALAVLGGGNGVFWFVQVTLMAFLFPLDGLFSQRNAELTEKNKLLTNAIYVAIAIAALAILVLYLFCFFLFSARDQGLSAETFRFIMINGLSLFPLFCFVVVQKYWQSFYCTRVFSILVLISCMVNFLADYILLSPTFGFLMGAEGVAWATVLSRMTVLVLAVGYSLYKVNQLELKGYSVFGYDRALLGKIMRLGLPSSGHSSLEMASVMLLSYFSIVFGPEAMAANQIALTLGMASFPIYWGVAAAASTYIGGVKAVAGAYSSRDVISATYRISLIISVVAASLLWLLSREVTSFFDVPAEAVELTKTLVMLVALYQIADCFQSVTAGVLRGVSIITPVFISNLVCYYVLGLLVFVFCYVGIDMGYISIWIAFCVGVNASAAVNLWLVKRRFLTLVKI</sequence>
<keyword evidence="1" id="KW-0813">Transport</keyword>
<dbReference type="InterPro" id="IPR002528">
    <property type="entry name" value="MATE_fam"/>
</dbReference>
<keyword evidence="2" id="KW-0472">Membrane</keyword>
<keyword evidence="2" id="KW-1133">Transmembrane helix</keyword>
<protein>
    <submittedName>
        <fullName evidence="3">Putative efflux protein, MATE family</fullName>
    </submittedName>
</protein>
<reference evidence="3 4" key="1">
    <citation type="submission" date="2015-09" db="EMBL/GenBank/DDBJ databases">
        <title>Genome announcement of multiple Pseudomonas syringae strains.</title>
        <authorList>
            <person name="Thakur S."/>
            <person name="Wang P.W."/>
            <person name="Gong Y."/>
            <person name="Weir B.S."/>
            <person name="Guttman D.S."/>
        </authorList>
    </citation>
    <scope>NUCLEOTIDE SEQUENCE [LARGE SCALE GENOMIC DNA]</scope>
    <source>
        <strain evidence="3 4">ICMP9150</strain>
    </source>
</reference>
<dbReference type="GO" id="GO:0042910">
    <property type="term" value="F:xenobiotic transmembrane transporter activity"/>
    <property type="evidence" value="ECO:0007669"/>
    <property type="project" value="InterPro"/>
</dbReference>
<evidence type="ECO:0000313" key="4">
    <source>
        <dbReference type="Proteomes" id="UP000050346"/>
    </source>
</evidence>
<feature type="transmembrane region" description="Helical" evidence="2">
    <location>
        <begin position="149"/>
        <end position="169"/>
    </location>
</feature>
<dbReference type="InterPro" id="IPR050222">
    <property type="entry name" value="MATE_MdtK"/>
</dbReference>
<dbReference type="GO" id="GO:0015297">
    <property type="term" value="F:antiporter activity"/>
    <property type="evidence" value="ECO:0007669"/>
    <property type="project" value="InterPro"/>
</dbReference>
<keyword evidence="2" id="KW-0812">Transmembrane</keyword>
<feature type="transmembrane region" description="Helical" evidence="2">
    <location>
        <begin position="118"/>
        <end position="137"/>
    </location>
</feature>
<comment type="caution">
    <text evidence="3">The sequence shown here is derived from an EMBL/GenBank/DDBJ whole genome shotgun (WGS) entry which is preliminary data.</text>
</comment>
<evidence type="ECO:0000313" key="3">
    <source>
        <dbReference type="EMBL" id="KPX12211.1"/>
    </source>
</evidence>
<dbReference type="GO" id="GO:0005886">
    <property type="term" value="C:plasma membrane"/>
    <property type="evidence" value="ECO:0007669"/>
    <property type="project" value="TreeGrafter"/>
</dbReference>
<dbReference type="PANTHER" id="PTHR43298:SF2">
    <property type="entry name" value="FMN_FAD EXPORTER YEEO-RELATED"/>
    <property type="match status" value="1"/>
</dbReference>
<feature type="transmembrane region" description="Helical" evidence="2">
    <location>
        <begin position="404"/>
        <end position="424"/>
    </location>
</feature>
<feature type="transmembrane region" description="Helical" evidence="2">
    <location>
        <begin position="44"/>
        <end position="62"/>
    </location>
</feature>
<dbReference type="NCBIfam" id="TIGR00797">
    <property type="entry name" value="matE"/>
    <property type="match status" value="1"/>
</dbReference>
<feature type="transmembrane region" description="Helical" evidence="2">
    <location>
        <begin position="381"/>
        <end position="398"/>
    </location>
</feature>
<feature type="transmembrane region" description="Helical" evidence="2">
    <location>
        <begin position="306"/>
        <end position="325"/>
    </location>
</feature>
<dbReference type="AlphaFoldDB" id="A0A0P9TH60"/>
<dbReference type="EMBL" id="LJQG01000345">
    <property type="protein sequence ID" value="KPX12211.1"/>
    <property type="molecule type" value="Genomic_DNA"/>
</dbReference>
<dbReference type="PATRIC" id="fig|235272.12.peg.1500"/>
<dbReference type="PANTHER" id="PTHR43298">
    <property type="entry name" value="MULTIDRUG RESISTANCE PROTEIN NORM-RELATED"/>
    <property type="match status" value="1"/>
</dbReference>
<feature type="transmembrane region" description="Helical" evidence="2">
    <location>
        <begin position="181"/>
        <end position="203"/>
    </location>
</feature>